<dbReference type="AlphaFoldDB" id="A0AAU1IAR9"/>
<keyword evidence="7" id="KW-0046">Antibiotic resistance</keyword>
<feature type="transmembrane region" description="Helical" evidence="9">
    <location>
        <begin position="64"/>
        <end position="83"/>
    </location>
</feature>
<dbReference type="PANTHER" id="PTHR42718:SF46">
    <property type="entry name" value="BLR6921 PROTEIN"/>
    <property type="match status" value="1"/>
</dbReference>
<evidence type="ECO:0000256" key="6">
    <source>
        <dbReference type="ARBA" id="ARBA00023136"/>
    </source>
</evidence>
<feature type="transmembrane region" description="Helical" evidence="9">
    <location>
        <begin position="95"/>
        <end position="115"/>
    </location>
</feature>
<protein>
    <submittedName>
        <fullName evidence="11">MFS transporter</fullName>
    </submittedName>
</protein>
<evidence type="ECO:0000256" key="5">
    <source>
        <dbReference type="ARBA" id="ARBA00022989"/>
    </source>
</evidence>
<evidence type="ECO:0000256" key="4">
    <source>
        <dbReference type="ARBA" id="ARBA00022692"/>
    </source>
</evidence>
<evidence type="ECO:0000259" key="10">
    <source>
        <dbReference type="PROSITE" id="PS50850"/>
    </source>
</evidence>
<reference evidence="11" key="1">
    <citation type="submission" date="2022-10" db="EMBL/GenBank/DDBJ databases">
        <title>The complete genomes of actinobacterial strains from the NBC collection.</title>
        <authorList>
            <person name="Joergensen T.S."/>
            <person name="Alvarez Arevalo M."/>
            <person name="Sterndorff E.B."/>
            <person name="Faurdal D."/>
            <person name="Vuksanovic O."/>
            <person name="Mourched A.-S."/>
            <person name="Charusanti P."/>
            <person name="Shaw S."/>
            <person name="Blin K."/>
            <person name="Weber T."/>
        </authorList>
    </citation>
    <scope>NUCLEOTIDE SEQUENCE</scope>
    <source>
        <strain evidence="11">NBC 00180</strain>
    </source>
</reference>
<feature type="region of interest" description="Disordered" evidence="8">
    <location>
        <begin position="480"/>
        <end position="520"/>
    </location>
</feature>
<evidence type="ECO:0000256" key="9">
    <source>
        <dbReference type="SAM" id="Phobius"/>
    </source>
</evidence>
<keyword evidence="2" id="KW-0813">Transport</keyword>
<dbReference type="GO" id="GO:0046677">
    <property type="term" value="P:response to antibiotic"/>
    <property type="evidence" value="ECO:0007669"/>
    <property type="project" value="UniProtKB-KW"/>
</dbReference>
<proteinExistence type="predicted"/>
<organism evidence="11">
    <name type="scientific">Streptomyces sp. NBC_00180</name>
    <dbReference type="NCBI Taxonomy" id="2903632"/>
    <lineage>
        <taxon>Bacteria</taxon>
        <taxon>Bacillati</taxon>
        <taxon>Actinomycetota</taxon>
        <taxon>Actinomycetes</taxon>
        <taxon>Kitasatosporales</taxon>
        <taxon>Streptomycetaceae</taxon>
        <taxon>Streptomyces</taxon>
    </lineage>
</organism>
<feature type="transmembrane region" description="Helical" evidence="9">
    <location>
        <begin position="454"/>
        <end position="474"/>
    </location>
</feature>
<feature type="transmembrane region" description="Helical" evidence="9">
    <location>
        <begin position="382"/>
        <end position="405"/>
    </location>
</feature>
<keyword evidence="6 9" id="KW-0472">Membrane</keyword>
<evidence type="ECO:0000256" key="3">
    <source>
        <dbReference type="ARBA" id="ARBA00022475"/>
    </source>
</evidence>
<dbReference type="PANTHER" id="PTHR42718">
    <property type="entry name" value="MAJOR FACILITATOR SUPERFAMILY MULTIDRUG TRANSPORTER MFSC"/>
    <property type="match status" value="1"/>
</dbReference>
<feature type="transmembrane region" description="Helical" evidence="9">
    <location>
        <begin position="242"/>
        <end position="263"/>
    </location>
</feature>
<evidence type="ECO:0000256" key="7">
    <source>
        <dbReference type="ARBA" id="ARBA00023251"/>
    </source>
</evidence>
<feature type="transmembrane region" description="Helical" evidence="9">
    <location>
        <begin position="121"/>
        <end position="142"/>
    </location>
</feature>
<dbReference type="PROSITE" id="PS00216">
    <property type="entry name" value="SUGAR_TRANSPORT_1"/>
    <property type="match status" value="1"/>
</dbReference>
<feature type="transmembrane region" description="Helical" evidence="9">
    <location>
        <begin position="154"/>
        <end position="176"/>
    </location>
</feature>
<gene>
    <name evidence="11" type="ORF">OG477_38080</name>
</gene>
<feature type="transmembrane region" description="Helical" evidence="9">
    <location>
        <begin position="182"/>
        <end position="204"/>
    </location>
</feature>
<dbReference type="InterPro" id="IPR036259">
    <property type="entry name" value="MFS_trans_sf"/>
</dbReference>
<feature type="domain" description="Major facilitator superfamily (MFS) profile" evidence="10">
    <location>
        <begin position="29"/>
        <end position="478"/>
    </location>
</feature>
<dbReference type="GO" id="GO:0022857">
    <property type="term" value="F:transmembrane transporter activity"/>
    <property type="evidence" value="ECO:0007669"/>
    <property type="project" value="InterPro"/>
</dbReference>
<feature type="transmembrane region" description="Helical" evidence="9">
    <location>
        <begin position="417"/>
        <end position="439"/>
    </location>
</feature>
<dbReference type="CDD" id="cd17321">
    <property type="entry name" value="MFS_MMR_MDR_like"/>
    <property type="match status" value="1"/>
</dbReference>
<dbReference type="GO" id="GO:0005886">
    <property type="term" value="C:plasma membrane"/>
    <property type="evidence" value="ECO:0007669"/>
    <property type="project" value="UniProtKB-SubCell"/>
</dbReference>
<dbReference type="Gene3D" id="1.20.1250.20">
    <property type="entry name" value="MFS general substrate transporter like domains"/>
    <property type="match status" value="1"/>
</dbReference>
<dbReference type="InterPro" id="IPR020846">
    <property type="entry name" value="MFS_dom"/>
</dbReference>
<accession>A0AAU1IAR9</accession>
<evidence type="ECO:0000256" key="8">
    <source>
        <dbReference type="SAM" id="MobiDB-lite"/>
    </source>
</evidence>
<feature type="transmembrane region" description="Helical" evidence="9">
    <location>
        <begin position="284"/>
        <end position="306"/>
    </location>
</feature>
<keyword evidence="5 9" id="KW-1133">Transmembrane helix</keyword>
<dbReference type="InterPro" id="IPR011701">
    <property type="entry name" value="MFS"/>
</dbReference>
<feature type="transmembrane region" description="Helical" evidence="9">
    <location>
        <begin position="350"/>
        <end position="370"/>
    </location>
</feature>
<dbReference type="Pfam" id="PF07690">
    <property type="entry name" value="MFS_1"/>
    <property type="match status" value="1"/>
</dbReference>
<dbReference type="InterPro" id="IPR005829">
    <property type="entry name" value="Sugar_transporter_CS"/>
</dbReference>
<feature type="transmembrane region" description="Helical" evidence="9">
    <location>
        <begin position="27"/>
        <end position="52"/>
    </location>
</feature>
<dbReference type="EMBL" id="CP108140">
    <property type="protein sequence ID" value="WTP90808.1"/>
    <property type="molecule type" value="Genomic_DNA"/>
</dbReference>
<feature type="transmembrane region" description="Helical" evidence="9">
    <location>
        <begin position="216"/>
        <end position="236"/>
    </location>
</feature>
<name>A0AAU1IAR9_9ACTN</name>
<feature type="compositionally biased region" description="Low complexity" evidence="8">
    <location>
        <begin position="487"/>
        <end position="506"/>
    </location>
</feature>
<evidence type="ECO:0000313" key="11">
    <source>
        <dbReference type="EMBL" id="WTP90808.1"/>
    </source>
</evidence>
<dbReference type="PROSITE" id="PS50850">
    <property type="entry name" value="MFS"/>
    <property type="match status" value="1"/>
</dbReference>
<dbReference type="SUPFAM" id="SSF103473">
    <property type="entry name" value="MFS general substrate transporter"/>
    <property type="match status" value="1"/>
</dbReference>
<feature type="transmembrane region" description="Helical" evidence="9">
    <location>
        <begin position="318"/>
        <end position="338"/>
    </location>
</feature>
<evidence type="ECO:0000256" key="1">
    <source>
        <dbReference type="ARBA" id="ARBA00004651"/>
    </source>
</evidence>
<keyword evidence="3" id="KW-1003">Cell membrane</keyword>
<keyword evidence="4 9" id="KW-0812">Transmembrane</keyword>
<evidence type="ECO:0000256" key="2">
    <source>
        <dbReference type="ARBA" id="ARBA00022448"/>
    </source>
</evidence>
<sequence>MKAPFSGADNTRTTLEFPMTASDARRWYALALLCLAGFMVILDAQIVVLALPSIASDLGFSASGAQWVISAYLLSFGGLLLLGGRIADLLGRRRVFVTGTLLFGLSSLLCGFAWAAGVLVAARAVQGVSAAVMAPSALSILLNTFDEGPERNKALAIWSGSGGFGATAALLVGGPLTDGLGWQWVFFLNVPVALLLLALSPVLLGESRTRTRARSYDPVGALTITAALVACVYAVVEAPGAGWLSARTLGLLAGAVLLALLFVRIEARSVAPLVPLRLMRSRSLIGGNLVVILLGACAFGMSYTLSQYGQAVLGYSPLVFGLANVVMPAGAVVGSYAGQALVTRVGARPVAMGGLALVGAGSLLLAGVPVDGGFVRDLLPGLILFGPGLGACAVAGAIAALTGVGERESGVASGINTAAFQIGGAFGVAVVTSVAVSYATGPEPLAALTAGHRAAFTACAVLAAAGLACALVLLRGPRRRRPERPETAVTPTAPAPPSRSGRTARPSPRPAPASPTADGP</sequence>
<comment type="subcellular location">
    <subcellularLocation>
        <location evidence="1">Cell membrane</location>
        <topology evidence="1">Multi-pass membrane protein</topology>
    </subcellularLocation>
</comment>
<dbReference type="Gene3D" id="1.20.1720.10">
    <property type="entry name" value="Multidrug resistance protein D"/>
    <property type="match status" value="1"/>
</dbReference>